<dbReference type="Proteomes" id="UP000198921">
    <property type="component" value="Unassembled WGS sequence"/>
</dbReference>
<evidence type="ECO:0000313" key="2">
    <source>
        <dbReference type="Proteomes" id="UP000198921"/>
    </source>
</evidence>
<protein>
    <submittedName>
        <fullName evidence="1">Uncharacterized protein</fullName>
    </submittedName>
</protein>
<dbReference type="EMBL" id="FNOT01000022">
    <property type="protein sequence ID" value="SDZ11638.1"/>
    <property type="molecule type" value="Genomic_DNA"/>
</dbReference>
<dbReference type="RefSeq" id="WP_342028721.1">
    <property type="nucleotide sequence ID" value="NZ_FNOT01000022.1"/>
</dbReference>
<proteinExistence type="predicted"/>
<sequence>MAGVERDDLAQPVAHRLQQGEPVQAALLRRPRLMQLSEHLLER</sequence>
<dbReference type="AlphaFoldDB" id="A0A1H3QF08"/>
<name>A0A1H3QF08_9ACTN</name>
<accession>A0A1H3QF08</accession>
<evidence type="ECO:0000313" key="1">
    <source>
        <dbReference type="EMBL" id="SDZ11638.1"/>
    </source>
</evidence>
<reference evidence="2" key="1">
    <citation type="submission" date="2016-10" db="EMBL/GenBank/DDBJ databases">
        <authorList>
            <person name="Varghese N."/>
            <person name="Submissions S."/>
        </authorList>
    </citation>
    <scope>NUCLEOTIDE SEQUENCE [LARGE SCALE GENOMIC DNA]</scope>
    <source>
        <strain evidence="2">DSM 45422</strain>
    </source>
</reference>
<organism evidence="1 2">
    <name type="scientific">Geodermatophilus africanus</name>
    <dbReference type="NCBI Taxonomy" id="1137993"/>
    <lineage>
        <taxon>Bacteria</taxon>
        <taxon>Bacillati</taxon>
        <taxon>Actinomycetota</taxon>
        <taxon>Actinomycetes</taxon>
        <taxon>Geodermatophilales</taxon>
        <taxon>Geodermatophilaceae</taxon>
        <taxon>Geodermatophilus</taxon>
    </lineage>
</organism>
<keyword evidence="2" id="KW-1185">Reference proteome</keyword>
<gene>
    <name evidence="1" type="ORF">SAMN05660209_04711</name>
</gene>